<gene>
    <name evidence="8" type="ORF">LZC94_28870</name>
</gene>
<evidence type="ECO:0000259" key="7">
    <source>
        <dbReference type="Pfam" id="PF00005"/>
    </source>
</evidence>
<evidence type="ECO:0000256" key="6">
    <source>
        <dbReference type="SAM" id="Phobius"/>
    </source>
</evidence>
<dbReference type="SUPFAM" id="SSF52540">
    <property type="entry name" value="P-loop containing nucleoside triphosphate hydrolases"/>
    <property type="match status" value="1"/>
</dbReference>
<feature type="transmembrane region" description="Helical" evidence="6">
    <location>
        <begin position="210"/>
        <end position="229"/>
    </location>
</feature>
<keyword evidence="3 6" id="KW-1133">Transmembrane helix</keyword>
<feature type="transmembrane region" description="Helical" evidence="6">
    <location>
        <begin position="312"/>
        <end position="334"/>
    </location>
</feature>
<dbReference type="EMBL" id="CP089984">
    <property type="protein sequence ID" value="WXB11858.1"/>
    <property type="molecule type" value="Genomic_DNA"/>
</dbReference>
<keyword evidence="4 6" id="KW-0472">Membrane</keyword>
<dbReference type="InterPro" id="IPR003439">
    <property type="entry name" value="ABC_transporter-like_ATP-bd"/>
</dbReference>
<proteinExistence type="predicted"/>
<dbReference type="Gene3D" id="3.40.50.300">
    <property type="entry name" value="P-loop containing nucleotide triphosphate hydrolases"/>
    <property type="match status" value="1"/>
</dbReference>
<dbReference type="SUPFAM" id="SSF90123">
    <property type="entry name" value="ABC transporter transmembrane region"/>
    <property type="match status" value="1"/>
</dbReference>
<name>A0ABZ2LLQ5_9BACT</name>
<keyword evidence="2 6" id="KW-0812">Transmembrane</keyword>
<dbReference type="GO" id="GO:0005524">
    <property type="term" value="F:ATP binding"/>
    <property type="evidence" value="ECO:0007669"/>
    <property type="project" value="UniProtKB-KW"/>
</dbReference>
<evidence type="ECO:0000256" key="4">
    <source>
        <dbReference type="ARBA" id="ARBA00023136"/>
    </source>
</evidence>
<feature type="domain" description="ABC transporter" evidence="7">
    <location>
        <begin position="538"/>
        <end position="651"/>
    </location>
</feature>
<dbReference type="InterPro" id="IPR027417">
    <property type="entry name" value="P-loop_NTPase"/>
</dbReference>
<evidence type="ECO:0000313" key="9">
    <source>
        <dbReference type="Proteomes" id="UP001370348"/>
    </source>
</evidence>
<dbReference type="PANTHER" id="PTHR24221">
    <property type="entry name" value="ATP-BINDING CASSETTE SUB-FAMILY B"/>
    <property type="match status" value="1"/>
</dbReference>
<feature type="region of interest" description="Disordered" evidence="5">
    <location>
        <begin position="495"/>
        <end position="516"/>
    </location>
</feature>
<dbReference type="Pfam" id="PF00005">
    <property type="entry name" value="ABC_tran"/>
    <property type="match status" value="1"/>
</dbReference>
<evidence type="ECO:0000256" key="5">
    <source>
        <dbReference type="SAM" id="MobiDB-lite"/>
    </source>
</evidence>
<accession>A0ABZ2LLQ5</accession>
<comment type="subcellular location">
    <subcellularLocation>
        <location evidence="1">Cell membrane</location>
        <topology evidence="1">Multi-pass membrane protein</topology>
    </subcellularLocation>
</comment>
<dbReference type="Gene3D" id="1.20.1560.10">
    <property type="entry name" value="ABC transporter type 1, transmembrane domain"/>
    <property type="match status" value="1"/>
</dbReference>
<keyword evidence="9" id="KW-1185">Reference proteome</keyword>
<keyword evidence="8" id="KW-0547">Nucleotide-binding</keyword>
<dbReference type="PANTHER" id="PTHR24221:SF654">
    <property type="entry name" value="ATP-BINDING CASSETTE SUB-FAMILY B MEMBER 6"/>
    <property type="match status" value="1"/>
</dbReference>
<dbReference type="InterPro" id="IPR036640">
    <property type="entry name" value="ABC1_TM_sf"/>
</dbReference>
<dbReference type="RefSeq" id="WP_394821475.1">
    <property type="nucleotide sequence ID" value="NZ_CP089984.1"/>
</dbReference>
<sequence>MTRAIAAFGWPMARVGEALESLAQSAGFPPALHCLAVRTSANTDPTGSIPVGGVDGGPTTSRVEYAASVLGLEVESLSATHADIDFLVRQAAPALLLVHAEEATYVIAIIESTRKRARVVTPDPTVRSVPLEDVRKALYFAAEREHGPAVEALLEHVPLSARRRPLVRSALLRERVGELPLDAGWSLRLSRSAPFHAQLRRAGVLRTLRTMTFAHVVGFVLSLLAWRVIGVGILGGHLDRGWLVAWALLLATLIPVRVMTTWWQGAANIATGFLLKQRMLLGTLKLDPEDIRHQGMGAILGRVIEVDALEELAMHGGFVSLVAFVELAITIPVLGFGPGSTASVLLLFVCIAFLALFLRRVAKQWLTWSSGRIAMTNQMIEGMLGHRTRIAQEPPRGWHVAEDHALAAYCEDGRNLDRSGTLITGLPPRVWLLLGVVALGPALIAETTSPEAIALGIGGVLLARGAIVRLTSGVMSLVAALAAWRQAAPLFHAGGRPCPVPSRHSPRSGEERNERGSTGLLDLRNVVFRHRLKGKPTLHDITLRIHRGDRLLVEGPSGGGKSTFGSVLAGLREPESGLVLLDGLDRASLGADAWRRRIAAAPQFHENHVLSDTFAFNLLMGRCWPPRPEDLVEAETICRELGLGALLDRMPGGLMQRVGETGWQLSCTRPR</sequence>
<evidence type="ECO:0000313" key="8">
    <source>
        <dbReference type="EMBL" id="WXB11858.1"/>
    </source>
</evidence>
<protein>
    <submittedName>
        <fullName evidence="8">ABC transporter ATP-binding protein/permease</fullName>
    </submittedName>
</protein>
<feature type="transmembrane region" description="Helical" evidence="6">
    <location>
        <begin position="340"/>
        <end position="358"/>
    </location>
</feature>
<dbReference type="Proteomes" id="UP001370348">
    <property type="component" value="Chromosome"/>
</dbReference>
<evidence type="ECO:0000256" key="2">
    <source>
        <dbReference type="ARBA" id="ARBA00022692"/>
    </source>
</evidence>
<evidence type="ECO:0000256" key="1">
    <source>
        <dbReference type="ARBA" id="ARBA00004651"/>
    </source>
</evidence>
<evidence type="ECO:0000256" key="3">
    <source>
        <dbReference type="ARBA" id="ARBA00022989"/>
    </source>
</evidence>
<reference evidence="8 9" key="1">
    <citation type="submission" date="2021-12" db="EMBL/GenBank/DDBJ databases">
        <title>Discovery of the Pendulisporaceae a myxobacterial family with distinct sporulation behavior and unique specialized metabolism.</title>
        <authorList>
            <person name="Garcia R."/>
            <person name="Popoff A."/>
            <person name="Bader C.D."/>
            <person name="Loehr J."/>
            <person name="Walesch S."/>
            <person name="Walt C."/>
            <person name="Boldt J."/>
            <person name="Bunk B."/>
            <person name="Haeckl F.J.F.P.J."/>
            <person name="Gunesch A.P."/>
            <person name="Birkelbach J."/>
            <person name="Nuebel U."/>
            <person name="Pietschmann T."/>
            <person name="Bach T."/>
            <person name="Mueller R."/>
        </authorList>
    </citation>
    <scope>NUCLEOTIDE SEQUENCE [LARGE SCALE GENOMIC DNA]</scope>
    <source>
        <strain evidence="8 9">MSr11954</strain>
    </source>
</reference>
<organism evidence="8 9">
    <name type="scientific">Pendulispora albinea</name>
    <dbReference type="NCBI Taxonomy" id="2741071"/>
    <lineage>
        <taxon>Bacteria</taxon>
        <taxon>Pseudomonadati</taxon>
        <taxon>Myxococcota</taxon>
        <taxon>Myxococcia</taxon>
        <taxon>Myxococcales</taxon>
        <taxon>Sorangiineae</taxon>
        <taxon>Pendulisporaceae</taxon>
        <taxon>Pendulispora</taxon>
    </lineage>
</organism>
<dbReference type="InterPro" id="IPR039421">
    <property type="entry name" value="Type_1_exporter"/>
</dbReference>
<keyword evidence="8" id="KW-0067">ATP-binding</keyword>